<dbReference type="Proteomes" id="UP001056035">
    <property type="component" value="Chromosome"/>
</dbReference>
<dbReference type="PANTHER" id="PTHR43272:SF32">
    <property type="entry name" value="AMP-DEPENDENT SYNTHETASE_LIGASE DOMAIN-CONTAINING PROTEIN"/>
    <property type="match status" value="1"/>
</dbReference>
<protein>
    <recommendedName>
        <fullName evidence="5">Acyl-CoA synthetase</fullName>
    </recommendedName>
</protein>
<name>A0ABY5DMG5_9ACTN</name>
<reference evidence="7 8" key="1">
    <citation type="submission" date="2022-06" db="EMBL/GenBank/DDBJ databases">
        <title>Paraconexibacter antarcticus.</title>
        <authorList>
            <person name="Kim C.S."/>
        </authorList>
    </citation>
    <scope>NUCLEOTIDE SEQUENCE [LARGE SCALE GENOMIC DNA]</scope>
    <source>
        <strain evidence="7 8">02-257</strain>
    </source>
</reference>
<dbReference type="PANTHER" id="PTHR43272">
    <property type="entry name" value="LONG-CHAIN-FATTY-ACID--COA LIGASE"/>
    <property type="match status" value="1"/>
</dbReference>
<keyword evidence="2" id="KW-0436">Ligase</keyword>
<accession>A0ABY5DMG5</accession>
<proteinExistence type="inferred from homology"/>
<evidence type="ECO:0000313" key="8">
    <source>
        <dbReference type="Proteomes" id="UP001056035"/>
    </source>
</evidence>
<dbReference type="InterPro" id="IPR000873">
    <property type="entry name" value="AMP-dep_synth/lig_dom"/>
</dbReference>
<dbReference type="Gene3D" id="3.40.50.12780">
    <property type="entry name" value="N-terminal domain of ligase-like"/>
    <property type="match status" value="1"/>
</dbReference>
<sequence>MSDTVTAIGPHEQLAEALAQPTLAAAFVRTATAASERVALREWGSGETLTYAQWLAHARAVAGGLQQLGVARGDRVALLLGNTFTFHVVDAGALVLGAAPFSLYNTAPVPQLLEYIDNAEPTVLVAEAAFAERAREVVALRPGIRLVLVDTEGREGETTLAQLEASCPPGFDVAAAADAVRADDLLTLVYTSGTTGRPKGVQYVHGGAMFALQTINARLPVSPLGRNVSYLPMAHIAERLLGHYAGFVFGYEITPLPDMGQLVPALKAIRPTRFFGVPRMFEKVEVAMHELIAQAEPERAAALRAAWEAGIVRVRAEQAGEPVPATSPEHAAGQEELRAGTGLDHAEWLGAAGAPVARELAERFHAVGLKVNELWGMSESMIGSTCHPDRIRLGCAGLPFDGFEFRVAEDGELLMKSPTVTPGYFREPERTAEAIDPDGWLHTGDLARIDDDGYVSIIGRKKELIINSAGKNMSPITIEQAIRGSDPLLAFCVCFGDARPYNVALLVLDAAAARSFAHAEKLGDLSLAELSRHPRVLEHLQGLVDAGNARLSRVEQIKRWAVLDEEWAPGGEELTLTNKLRRAKVVARYAAQVAALYAAPRAEAGHVR</sequence>
<dbReference type="SUPFAM" id="SSF56801">
    <property type="entry name" value="Acetyl-CoA synthetase-like"/>
    <property type="match status" value="1"/>
</dbReference>
<evidence type="ECO:0000259" key="6">
    <source>
        <dbReference type="Pfam" id="PF00501"/>
    </source>
</evidence>
<dbReference type="EMBL" id="CP098502">
    <property type="protein sequence ID" value="UTI62338.1"/>
    <property type="molecule type" value="Genomic_DNA"/>
</dbReference>
<keyword evidence="4" id="KW-0443">Lipid metabolism</keyword>
<keyword evidence="8" id="KW-1185">Reference proteome</keyword>
<gene>
    <name evidence="7" type="ORF">NBH00_13300</name>
</gene>
<evidence type="ECO:0000256" key="2">
    <source>
        <dbReference type="ARBA" id="ARBA00022598"/>
    </source>
</evidence>
<feature type="domain" description="AMP-dependent synthetase/ligase" evidence="6">
    <location>
        <begin position="29"/>
        <end position="425"/>
    </location>
</feature>
<dbReference type="Pfam" id="PF00501">
    <property type="entry name" value="AMP-binding"/>
    <property type="match status" value="1"/>
</dbReference>
<evidence type="ECO:0000256" key="4">
    <source>
        <dbReference type="ARBA" id="ARBA00023098"/>
    </source>
</evidence>
<dbReference type="RefSeq" id="WP_254569076.1">
    <property type="nucleotide sequence ID" value="NZ_CP098502.1"/>
</dbReference>
<evidence type="ECO:0000256" key="3">
    <source>
        <dbReference type="ARBA" id="ARBA00022832"/>
    </source>
</evidence>
<keyword evidence="3" id="KW-0276">Fatty acid metabolism</keyword>
<dbReference type="PROSITE" id="PS00455">
    <property type="entry name" value="AMP_BINDING"/>
    <property type="match status" value="1"/>
</dbReference>
<organism evidence="7 8">
    <name type="scientific">Paraconexibacter antarcticus</name>
    <dbReference type="NCBI Taxonomy" id="2949664"/>
    <lineage>
        <taxon>Bacteria</taxon>
        <taxon>Bacillati</taxon>
        <taxon>Actinomycetota</taxon>
        <taxon>Thermoleophilia</taxon>
        <taxon>Solirubrobacterales</taxon>
        <taxon>Paraconexibacteraceae</taxon>
        <taxon>Paraconexibacter</taxon>
    </lineage>
</organism>
<comment type="similarity">
    <text evidence="1">Belongs to the ATP-dependent AMP-binding enzyme family.</text>
</comment>
<dbReference type="InterPro" id="IPR020845">
    <property type="entry name" value="AMP-binding_CS"/>
</dbReference>
<evidence type="ECO:0000256" key="1">
    <source>
        <dbReference type="ARBA" id="ARBA00006432"/>
    </source>
</evidence>
<evidence type="ECO:0000256" key="5">
    <source>
        <dbReference type="ARBA" id="ARBA00032875"/>
    </source>
</evidence>
<dbReference type="InterPro" id="IPR042099">
    <property type="entry name" value="ANL_N_sf"/>
</dbReference>
<evidence type="ECO:0000313" key="7">
    <source>
        <dbReference type="EMBL" id="UTI62338.1"/>
    </source>
</evidence>
<dbReference type="Pfam" id="PF23562">
    <property type="entry name" value="AMP-binding_C_3"/>
    <property type="match status" value="1"/>
</dbReference>